<dbReference type="PROSITE" id="PS01063">
    <property type="entry name" value="SIGMA70_ECF"/>
    <property type="match status" value="1"/>
</dbReference>
<dbReference type="Gene3D" id="1.10.10.10">
    <property type="entry name" value="Winged helix-like DNA-binding domain superfamily/Winged helix DNA-binding domain"/>
    <property type="match status" value="1"/>
</dbReference>
<dbReference type="InterPro" id="IPR013325">
    <property type="entry name" value="RNA_pol_sigma_r2"/>
</dbReference>
<evidence type="ECO:0000313" key="10">
    <source>
        <dbReference type="Proteomes" id="UP000176609"/>
    </source>
</evidence>
<dbReference type="InterPro" id="IPR014284">
    <property type="entry name" value="RNA_pol_sigma-70_dom"/>
</dbReference>
<dbReference type="InterPro" id="IPR013324">
    <property type="entry name" value="RNA_pol_sigma_r3/r4-like"/>
</dbReference>
<keyword evidence="4 6" id="KW-0238">DNA-binding</keyword>
<dbReference type="GO" id="GO:0016987">
    <property type="term" value="F:sigma factor activity"/>
    <property type="evidence" value="ECO:0007669"/>
    <property type="project" value="UniProtKB-KW"/>
</dbReference>
<dbReference type="Pfam" id="PF04542">
    <property type="entry name" value="Sigma70_r2"/>
    <property type="match status" value="1"/>
</dbReference>
<accession>A0A1F6AP47</accession>
<evidence type="ECO:0000256" key="6">
    <source>
        <dbReference type="RuleBase" id="RU000716"/>
    </source>
</evidence>
<evidence type="ECO:0000259" key="7">
    <source>
        <dbReference type="Pfam" id="PF04542"/>
    </source>
</evidence>
<sequence length="199" mass="23389">MKHNKITTKTISMTGPTFIDEKTIVAEILRGNERALRFFYHYYQRSLTSYIKKRIDNKEDVEEILQDTLLATIEGLRDFAFRSSLFTFICSIANHKIIDFYRRKKIKNIVFSKLGDIETLLSNLIGPEDSYDAELLRQKIKATFKNLTPNYRVILRLKYIYGYSVEEIARKLSISFKSAESQLFRARKAFAAVYHYEGR</sequence>
<dbReference type="GO" id="GO:0006352">
    <property type="term" value="P:DNA-templated transcription initiation"/>
    <property type="evidence" value="ECO:0007669"/>
    <property type="project" value="InterPro"/>
</dbReference>
<dbReference type="CDD" id="cd06171">
    <property type="entry name" value="Sigma70_r4"/>
    <property type="match status" value="1"/>
</dbReference>
<evidence type="ECO:0000256" key="2">
    <source>
        <dbReference type="ARBA" id="ARBA00023015"/>
    </source>
</evidence>
<evidence type="ECO:0000259" key="8">
    <source>
        <dbReference type="Pfam" id="PF08281"/>
    </source>
</evidence>
<dbReference type="InterPro" id="IPR039425">
    <property type="entry name" value="RNA_pol_sigma-70-like"/>
</dbReference>
<comment type="caution">
    <text evidence="9">The sequence shown here is derived from an EMBL/GenBank/DDBJ whole genome shotgun (WGS) entry which is preliminary data.</text>
</comment>
<dbReference type="Pfam" id="PF08281">
    <property type="entry name" value="Sigma70_r4_2"/>
    <property type="match status" value="1"/>
</dbReference>
<comment type="similarity">
    <text evidence="1 6">Belongs to the sigma-70 factor family. ECF subfamily.</text>
</comment>
<organism evidence="9 10">
    <name type="scientific">Candidatus Gottesmanbacteria bacterium RIFCSPLOWO2_01_FULL_39_12b</name>
    <dbReference type="NCBI Taxonomy" id="1798388"/>
    <lineage>
        <taxon>Bacteria</taxon>
        <taxon>Candidatus Gottesmaniibacteriota</taxon>
    </lineage>
</organism>
<dbReference type="PANTHER" id="PTHR43133">
    <property type="entry name" value="RNA POLYMERASE ECF-TYPE SIGMA FACTO"/>
    <property type="match status" value="1"/>
</dbReference>
<keyword evidence="3 6" id="KW-0731">Sigma factor</keyword>
<dbReference type="AlphaFoldDB" id="A0A1F6AP47"/>
<protein>
    <recommendedName>
        <fullName evidence="6">RNA polymerase sigma factor</fullName>
    </recommendedName>
</protein>
<feature type="domain" description="RNA polymerase sigma-70 region 2" evidence="7">
    <location>
        <begin position="39"/>
        <end position="105"/>
    </location>
</feature>
<evidence type="ECO:0000256" key="1">
    <source>
        <dbReference type="ARBA" id="ARBA00010641"/>
    </source>
</evidence>
<evidence type="ECO:0000313" key="9">
    <source>
        <dbReference type="EMBL" id="OGG26465.1"/>
    </source>
</evidence>
<evidence type="ECO:0000256" key="4">
    <source>
        <dbReference type="ARBA" id="ARBA00023125"/>
    </source>
</evidence>
<dbReference type="InterPro" id="IPR013249">
    <property type="entry name" value="RNA_pol_sigma70_r4_t2"/>
</dbReference>
<reference evidence="9 10" key="1">
    <citation type="journal article" date="2016" name="Nat. Commun.">
        <title>Thousands of microbial genomes shed light on interconnected biogeochemical processes in an aquifer system.</title>
        <authorList>
            <person name="Anantharaman K."/>
            <person name="Brown C.T."/>
            <person name="Hug L.A."/>
            <person name="Sharon I."/>
            <person name="Castelle C.J."/>
            <person name="Probst A.J."/>
            <person name="Thomas B.C."/>
            <person name="Singh A."/>
            <person name="Wilkins M.J."/>
            <person name="Karaoz U."/>
            <person name="Brodie E.L."/>
            <person name="Williams K.H."/>
            <person name="Hubbard S.S."/>
            <person name="Banfield J.F."/>
        </authorList>
    </citation>
    <scope>NUCLEOTIDE SEQUENCE [LARGE SCALE GENOMIC DNA]</scope>
</reference>
<proteinExistence type="inferred from homology"/>
<dbReference type="NCBIfam" id="TIGR02937">
    <property type="entry name" value="sigma70-ECF"/>
    <property type="match status" value="1"/>
</dbReference>
<dbReference type="GO" id="GO:0003677">
    <property type="term" value="F:DNA binding"/>
    <property type="evidence" value="ECO:0007669"/>
    <property type="project" value="UniProtKB-KW"/>
</dbReference>
<keyword evidence="2 6" id="KW-0805">Transcription regulation</keyword>
<dbReference type="PANTHER" id="PTHR43133:SF8">
    <property type="entry name" value="RNA POLYMERASE SIGMA FACTOR HI_1459-RELATED"/>
    <property type="match status" value="1"/>
</dbReference>
<feature type="domain" description="RNA polymerase sigma factor 70 region 4 type 2" evidence="8">
    <location>
        <begin position="138"/>
        <end position="189"/>
    </location>
</feature>
<dbReference type="EMBL" id="MFJR01000009">
    <property type="protein sequence ID" value="OGG26465.1"/>
    <property type="molecule type" value="Genomic_DNA"/>
</dbReference>
<keyword evidence="5 6" id="KW-0804">Transcription</keyword>
<name>A0A1F6AP47_9BACT</name>
<dbReference type="Gene3D" id="1.10.1740.10">
    <property type="match status" value="1"/>
</dbReference>
<dbReference type="InterPro" id="IPR000838">
    <property type="entry name" value="RNA_pol_sigma70_ECF_CS"/>
</dbReference>
<evidence type="ECO:0000256" key="5">
    <source>
        <dbReference type="ARBA" id="ARBA00023163"/>
    </source>
</evidence>
<gene>
    <name evidence="9" type="ORF">A2960_06325</name>
</gene>
<evidence type="ECO:0000256" key="3">
    <source>
        <dbReference type="ARBA" id="ARBA00023082"/>
    </source>
</evidence>
<dbReference type="SUPFAM" id="SSF88946">
    <property type="entry name" value="Sigma2 domain of RNA polymerase sigma factors"/>
    <property type="match status" value="1"/>
</dbReference>
<dbReference type="InterPro" id="IPR036388">
    <property type="entry name" value="WH-like_DNA-bd_sf"/>
</dbReference>
<dbReference type="InterPro" id="IPR007627">
    <property type="entry name" value="RNA_pol_sigma70_r2"/>
</dbReference>
<dbReference type="SUPFAM" id="SSF88659">
    <property type="entry name" value="Sigma3 and sigma4 domains of RNA polymerase sigma factors"/>
    <property type="match status" value="1"/>
</dbReference>
<dbReference type="Proteomes" id="UP000176609">
    <property type="component" value="Unassembled WGS sequence"/>
</dbReference>